<reference evidence="4 5" key="1">
    <citation type="submission" date="2014-11" db="EMBL/GenBank/DDBJ databases">
        <title>Genetic blueprint of the zoonotic pathogen Toxocara canis.</title>
        <authorList>
            <person name="Zhu X.-Q."/>
            <person name="Korhonen P.K."/>
            <person name="Cai H."/>
            <person name="Young N.D."/>
            <person name="Nejsum P."/>
            <person name="von Samson-Himmelstjerna G."/>
            <person name="Boag P.R."/>
            <person name="Tan P."/>
            <person name="Li Q."/>
            <person name="Min J."/>
            <person name="Yang Y."/>
            <person name="Wang X."/>
            <person name="Fang X."/>
            <person name="Hall R.S."/>
            <person name="Hofmann A."/>
            <person name="Sternberg P.W."/>
            <person name="Jex A.R."/>
            <person name="Gasser R.B."/>
        </authorList>
    </citation>
    <scope>NUCLEOTIDE SEQUENCE [LARGE SCALE GENOMIC DNA]</scope>
    <source>
        <strain evidence="4">PN_DK_2014</strain>
    </source>
</reference>
<organism evidence="4 5">
    <name type="scientific">Toxocara canis</name>
    <name type="common">Canine roundworm</name>
    <dbReference type="NCBI Taxonomy" id="6265"/>
    <lineage>
        <taxon>Eukaryota</taxon>
        <taxon>Metazoa</taxon>
        <taxon>Ecdysozoa</taxon>
        <taxon>Nematoda</taxon>
        <taxon>Chromadorea</taxon>
        <taxon>Rhabditida</taxon>
        <taxon>Spirurina</taxon>
        <taxon>Ascaridomorpha</taxon>
        <taxon>Ascaridoidea</taxon>
        <taxon>Toxocaridae</taxon>
        <taxon>Toxocara</taxon>
    </lineage>
</organism>
<dbReference type="GO" id="GO:0016301">
    <property type="term" value="F:kinase activity"/>
    <property type="evidence" value="ECO:0007669"/>
    <property type="project" value="UniProtKB-KW"/>
</dbReference>
<dbReference type="STRING" id="6265.A0A0B2UTZ9"/>
<feature type="repeat" description="RCC1" evidence="2">
    <location>
        <begin position="157"/>
        <end position="209"/>
    </location>
</feature>
<dbReference type="Proteomes" id="UP000031036">
    <property type="component" value="Unassembled WGS sequence"/>
</dbReference>
<dbReference type="OMA" id="FNAYEFL"/>
<sequence>MVKSVKEEVYRFIREWKDRLYEGQWPECFRDILRIGNGDVEMPENVLEDAREAAVLLAASFMPRRREMLQMAVRQGRFDVLPALLRVHDNCHDEEFGLTAAQTAALTSHVASVCVLAKHDITTLYDQGVRRNTAYDVLFSVLCDKLVVTDPDNLTPACIYTYGENAACSLGHASSASIVSPTPIELGVKIVKDCTISLGRYHTLFLIDGIVYSCGLGRDGKLGHGNESDVLVPQEVFLGNRRVVAISAGPNHSVICTKKEVIVFGRNECGQLGIDAANALSPTIAYVLKKPNAEITECFAGATFSAVLTSQGQCIACGSLPWDSSRPSEFIVSLNAIFAQHTVHFFDKCVVGLQVFYGQTKVDVLSSRGGFSTRLSEQYECEGVIETSPLVILLKSFGKDWQEPVFCVVYQHPETDVVICVEVNFVTNEPFASIQLQSVQLSPHGEFVAVSPNFIIYEGCINEDAILSSSSHEPTSKCRVCVELNRVVGLPPAMKAFISTDGRNKALLTYTIPADKLVTLQERTSTTSAIEETGETGESVEVVCLDREGKEVEVFKARRNALIEESDYCKTFFFRWCETENQVKHISFFEEASLVATFLRYCERSLQLNELTKQEMFELMHFADQYACQRLFIDVLNTVIHMPFTLSTLRDLYEVSRSVTNEELNRCVDVLGAYLLPLMLSRGLAQQLTAHELYRIERQYSSLVKNECCPEVDDQRICQLVIELFDNFAILFAHLSEDFDFEEMLNAFLREEKRRSSKILRQVPKSPSDHKALASSGTVSKKEKQFGESNEEKSASEVLGEGLCELQLSSTAPPLSEIADTKIASDSASSKSPMADGNTLGSCICASLKNPVSEAITVPASKRRATLSLPLSSSSEPWISSSVDAIRSDFSKIESATTRRSKHEQVQSTSRIVPSRTERPLPWGGFSPSAMEPLSEILADEARRAVNSQQNKRPVKVKQTPQKENRGESKGWYRESTPVQSIEQPCGLVEIMAAEAASQNEAKRLNASRLIDIDIEEQAITELMEAYEAEATISGVSVTISAERFRATVSEPLWAARC</sequence>
<proteinExistence type="predicted"/>
<evidence type="ECO:0000256" key="3">
    <source>
        <dbReference type="SAM" id="MobiDB-lite"/>
    </source>
</evidence>
<evidence type="ECO:0000256" key="2">
    <source>
        <dbReference type="PROSITE-ProRule" id="PRU00235"/>
    </source>
</evidence>
<name>A0A0B2UTZ9_TOXCA</name>
<feature type="region of interest" description="Disordered" evidence="3">
    <location>
        <begin position="759"/>
        <end position="792"/>
    </location>
</feature>
<protein>
    <submittedName>
        <fullName evidence="4">Inhibitor of Bruton tyrosine kinase</fullName>
    </submittedName>
</protein>
<keyword evidence="4" id="KW-0808">Transferase</keyword>
<dbReference type="EMBL" id="JPKZ01003186">
    <property type="protein sequence ID" value="KHN72868.1"/>
    <property type="molecule type" value="Genomic_DNA"/>
</dbReference>
<gene>
    <name evidence="4" type="primary">IBTK</name>
    <name evidence="4" type="ORF">Tcan_12543</name>
</gene>
<feature type="compositionally biased region" description="Basic and acidic residues" evidence="3">
    <location>
        <begin position="780"/>
        <end position="792"/>
    </location>
</feature>
<evidence type="ECO:0000313" key="4">
    <source>
        <dbReference type="EMBL" id="KHN72868.1"/>
    </source>
</evidence>
<keyword evidence="5" id="KW-1185">Reference proteome</keyword>
<keyword evidence="4" id="KW-0418">Kinase</keyword>
<dbReference type="InterPro" id="IPR009091">
    <property type="entry name" value="RCC1/BLIP-II"/>
</dbReference>
<feature type="region of interest" description="Disordered" evidence="3">
    <location>
        <begin position="945"/>
        <end position="977"/>
    </location>
</feature>
<dbReference type="InterPro" id="IPR000408">
    <property type="entry name" value="Reg_chr_condens"/>
</dbReference>
<feature type="repeat" description="RCC1" evidence="2">
    <location>
        <begin position="259"/>
        <end position="311"/>
    </location>
</feature>
<accession>A0A0B2UTZ9</accession>
<evidence type="ECO:0000313" key="5">
    <source>
        <dbReference type="Proteomes" id="UP000031036"/>
    </source>
</evidence>
<feature type="region of interest" description="Disordered" evidence="3">
    <location>
        <begin position="895"/>
        <end position="927"/>
    </location>
</feature>
<dbReference type="PROSITE" id="PS50012">
    <property type="entry name" value="RCC1_3"/>
    <property type="match status" value="3"/>
</dbReference>
<evidence type="ECO:0000256" key="1">
    <source>
        <dbReference type="ARBA" id="ARBA00022737"/>
    </source>
</evidence>
<comment type="caution">
    <text evidence="4">The sequence shown here is derived from an EMBL/GenBank/DDBJ whole genome shotgun (WGS) entry which is preliminary data.</text>
</comment>
<dbReference type="AlphaFoldDB" id="A0A0B2UTZ9"/>
<dbReference type="PANTHER" id="PTHR22872:SF2">
    <property type="entry name" value="INHIBITOR OF BRUTON TYROSINE KINASE"/>
    <property type="match status" value="1"/>
</dbReference>
<keyword evidence="1" id="KW-0677">Repeat</keyword>
<dbReference type="OrthoDB" id="10253607at2759"/>
<dbReference type="Gene3D" id="2.130.10.30">
    <property type="entry name" value="Regulator of chromosome condensation 1/beta-lactamase-inhibitor protein II"/>
    <property type="match status" value="1"/>
</dbReference>
<dbReference type="Pfam" id="PF00415">
    <property type="entry name" value="RCC1"/>
    <property type="match status" value="1"/>
</dbReference>
<feature type="repeat" description="RCC1" evidence="2">
    <location>
        <begin position="209"/>
        <end position="259"/>
    </location>
</feature>
<dbReference type="InterPro" id="IPR051625">
    <property type="entry name" value="Signaling_Regulatory_Domain"/>
</dbReference>
<dbReference type="PANTHER" id="PTHR22872">
    <property type="entry name" value="BTK-BINDING PROTEIN-RELATED"/>
    <property type="match status" value="1"/>
</dbReference>
<feature type="compositionally biased region" description="Basic and acidic residues" evidence="3">
    <location>
        <begin position="961"/>
        <end position="973"/>
    </location>
</feature>
<dbReference type="SUPFAM" id="SSF50985">
    <property type="entry name" value="RCC1/BLIP-II"/>
    <property type="match status" value="1"/>
</dbReference>